<keyword evidence="3" id="KW-1185">Reference proteome</keyword>
<reference evidence="2 3" key="1">
    <citation type="submission" date="2020-10" db="EMBL/GenBank/DDBJ databases">
        <title>The Coptis chinensis genome and diversification of protoberbering-type alkaloids.</title>
        <authorList>
            <person name="Wang B."/>
            <person name="Shu S."/>
            <person name="Song C."/>
            <person name="Liu Y."/>
        </authorList>
    </citation>
    <scope>NUCLEOTIDE SEQUENCE [LARGE SCALE GENOMIC DNA]</scope>
    <source>
        <strain evidence="2">HL-2020</strain>
        <tissue evidence="2">Leaf</tissue>
    </source>
</reference>
<organism evidence="2 3">
    <name type="scientific">Coptis chinensis</name>
    <dbReference type="NCBI Taxonomy" id="261450"/>
    <lineage>
        <taxon>Eukaryota</taxon>
        <taxon>Viridiplantae</taxon>
        <taxon>Streptophyta</taxon>
        <taxon>Embryophyta</taxon>
        <taxon>Tracheophyta</taxon>
        <taxon>Spermatophyta</taxon>
        <taxon>Magnoliopsida</taxon>
        <taxon>Ranunculales</taxon>
        <taxon>Ranunculaceae</taxon>
        <taxon>Coptidoideae</taxon>
        <taxon>Coptis</taxon>
    </lineage>
</organism>
<dbReference type="EMBL" id="JADFTS010000002">
    <property type="protein sequence ID" value="KAF9622948.1"/>
    <property type="molecule type" value="Genomic_DNA"/>
</dbReference>
<proteinExistence type="predicted"/>
<name>A0A835IWQ7_9MAGN</name>
<feature type="region of interest" description="Disordered" evidence="1">
    <location>
        <begin position="119"/>
        <end position="148"/>
    </location>
</feature>
<dbReference type="AlphaFoldDB" id="A0A835IWQ7"/>
<evidence type="ECO:0000256" key="1">
    <source>
        <dbReference type="SAM" id="MobiDB-lite"/>
    </source>
</evidence>
<dbReference type="Proteomes" id="UP000631114">
    <property type="component" value="Unassembled WGS sequence"/>
</dbReference>
<evidence type="ECO:0000313" key="2">
    <source>
        <dbReference type="EMBL" id="KAF9622948.1"/>
    </source>
</evidence>
<gene>
    <name evidence="2" type="ORF">IFM89_035379</name>
</gene>
<sequence length="321" mass="36016">MIEGMAVWPIVLVPYWDYSCIPAFRRHIFMNDHEMKRTARSPCAQIISFAQFHFMYIYTILSPLYELQIHVKAKNHEFWQTVEVGKLPKRCTHCNIVGHLVTECKRLKGVINTSDKGKQVVVDTTPPPEDNGWKKKRNRRKGTTSNKATWVQKDAPTEPQGVNNRFSALSETQVEPEHQEAAAEEIVEVEQIHAMQVDSNEDGKKDSGLRALVRAGLLDSPVNMIVSPPRSPHLVVDFSMYDLSKRTTPIIVESASMTVESHSDAIQNVPSSGSSTRHNVATTVEKEATQVLNLLNSLDKAVMSKTCDPPDIASNSLRRTS</sequence>
<evidence type="ECO:0000313" key="3">
    <source>
        <dbReference type="Proteomes" id="UP000631114"/>
    </source>
</evidence>
<protein>
    <submittedName>
        <fullName evidence="2">Uncharacterized protein</fullName>
    </submittedName>
</protein>
<comment type="caution">
    <text evidence="2">The sequence shown here is derived from an EMBL/GenBank/DDBJ whole genome shotgun (WGS) entry which is preliminary data.</text>
</comment>
<accession>A0A835IWQ7</accession>